<dbReference type="Gene3D" id="3.40.50.2000">
    <property type="entry name" value="Glycogen Phosphorylase B"/>
    <property type="match status" value="1"/>
</dbReference>
<reference evidence="9" key="1">
    <citation type="submission" date="2015-01" db="EMBL/GenBank/DDBJ databases">
        <title>Transcriptome Assembly of Fopius arisanus.</title>
        <authorList>
            <person name="Geib S."/>
        </authorList>
    </citation>
    <scope>NUCLEOTIDE SEQUENCE</scope>
</reference>
<evidence type="ECO:0000256" key="7">
    <source>
        <dbReference type="ARBA" id="ARBA00023136"/>
    </source>
</evidence>
<dbReference type="GO" id="GO:0006488">
    <property type="term" value="P:dolichol-linked oligosaccharide biosynthetic process"/>
    <property type="evidence" value="ECO:0007669"/>
    <property type="project" value="InterPro"/>
</dbReference>
<gene>
    <name evidence="9" type="primary">Alg14</name>
    <name evidence="9" type="ORF">g.61682</name>
</gene>
<dbReference type="GO" id="GO:0004577">
    <property type="term" value="F:N-acetylglucosaminyldiphosphodolichol N-acetylglucosaminyltransferase activity"/>
    <property type="evidence" value="ECO:0007669"/>
    <property type="project" value="TreeGrafter"/>
</dbReference>
<accession>A0A0C9QDK6</accession>
<dbReference type="GO" id="GO:0043541">
    <property type="term" value="C:UDP-N-acetylglucosamine transferase complex"/>
    <property type="evidence" value="ECO:0007669"/>
    <property type="project" value="TreeGrafter"/>
</dbReference>
<evidence type="ECO:0000256" key="5">
    <source>
        <dbReference type="ARBA" id="ARBA00022824"/>
    </source>
</evidence>
<keyword evidence="5" id="KW-0256">Endoplasmic reticulum</keyword>
<keyword evidence="6 8" id="KW-1133">Transmembrane helix</keyword>
<feature type="transmembrane region" description="Helical" evidence="8">
    <location>
        <begin position="6"/>
        <end position="23"/>
    </location>
</feature>
<feature type="transmembrane region" description="Helical" evidence="8">
    <location>
        <begin position="105"/>
        <end position="124"/>
    </location>
</feature>
<name>A0A0C9QDK6_9HYME</name>
<evidence type="ECO:0000256" key="1">
    <source>
        <dbReference type="ARBA" id="ARBA00004389"/>
    </source>
</evidence>
<dbReference type="Pfam" id="PF08660">
    <property type="entry name" value="Alg14"/>
    <property type="match status" value="1"/>
</dbReference>
<evidence type="ECO:0000256" key="3">
    <source>
        <dbReference type="ARBA" id="ARBA00017467"/>
    </source>
</evidence>
<feature type="transmembrane region" description="Helical" evidence="8">
    <location>
        <begin position="136"/>
        <end position="154"/>
    </location>
</feature>
<comment type="similarity">
    <text evidence="2">Belongs to the ALG14 family.</text>
</comment>
<dbReference type="PANTHER" id="PTHR12154:SF4">
    <property type="entry name" value="UDP-N-ACETYLGLUCOSAMINE TRANSFERASE SUBUNIT ALG14 HOMOLOG"/>
    <property type="match status" value="1"/>
</dbReference>
<evidence type="ECO:0000256" key="4">
    <source>
        <dbReference type="ARBA" id="ARBA00022692"/>
    </source>
</evidence>
<comment type="subcellular location">
    <subcellularLocation>
        <location evidence="1">Endoplasmic reticulum membrane</location>
        <topology evidence="1">Single-pass membrane protein</topology>
    </subcellularLocation>
</comment>
<evidence type="ECO:0000256" key="8">
    <source>
        <dbReference type="SAM" id="Phobius"/>
    </source>
</evidence>
<evidence type="ECO:0000256" key="2">
    <source>
        <dbReference type="ARBA" id="ARBA00009731"/>
    </source>
</evidence>
<dbReference type="AlphaFoldDB" id="A0A0C9QDK6"/>
<evidence type="ECO:0000256" key="6">
    <source>
        <dbReference type="ARBA" id="ARBA00022989"/>
    </source>
</evidence>
<dbReference type="PANTHER" id="PTHR12154">
    <property type="entry name" value="GLYCOSYL TRANSFERASE-RELATED"/>
    <property type="match status" value="1"/>
</dbReference>
<evidence type="ECO:0000313" key="9">
    <source>
        <dbReference type="EMBL" id="JAG71151.1"/>
    </source>
</evidence>
<dbReference type="InterPro" id="IPR013969">
    <property type="entry name" value="Oligosacch_biosynth_Alg14"/>
</dbReference>
<protein>
    <recommendedName>
        <fullName evidence="3">UDP-N-acetylglucosamine transferase subunit ALG14</fullName>
    </recommendedName>
</protein>
<sequence length="204" mass="23242">MIIFTICAVPLLLLLRIFYLVLIDRGKIPRRSKTVRTLIVLGSGGHTTEMLRIMNCLDLSKYTPRVYIHAQTDKMSPVKLEALENSRKDWKALAIFRSREVGQSYLTSILTTLIAFFHAIKLLLSEYPDLILCNGPGTGVPLCLGAFILKTLFLSRTRIIFIESFCRVKTLSLTGKILNFFADHLIVQWPDLCKNNSKYVHLIK</sequence>
<dbReference type="EMBL" id="GBYB01001384">
    <property type="protein sequence ID" value="JAG71151.1"/>
    <property type="molecule type" value="Transcribed_RNA"/>
</dbReference>
<keyword evidence="4 8" id="KW-0812">Transmembrane</keyword>
<proteinExistence type="inferred from homology"/>
<keyword evidence="7 8" id="KW-0472">Membrane</keyword>
<organism evidence="9">
    <name type="scientific">Fopius arisanus</name>
    <dbReference type="NCBI Taxonomy" id="64838"/>
    <lineage>
        <taxon>Eukaryota</taxon>
        <taxon>Metazoa</taxon>
        <taxon>Ecdysozoa</taxon>
        <taxon>Arthropoda</taxon>
        <taxon>Hexapoda</taxon>
        <taxon>Insecta</taxon>
        <taxon>Pterygota</taxon>
        <taxon>Neoptera</taxon>
        <taxon>Endopterygota</taxon>
        <taxon>Hymenoptera</taxon>
        <taxon>Apocrita</taxon>
        <taxon>Ichneumonoidea</taxon>
        <taxon>Braconidae</taxon>
        <taxon>Opiinae</taxon>
        <taxon>Fopius</taxon>
    </lineage>
</organism>